<dbReference type="InterPro" id="IPR002912">
    <property type="entry name" value="ACT_dom"/>
</dbReference>
<dbReference type="PANTHER" id="PTHR21022">
    <property type="entry name" value="PREPHENATE DEHYDRATASE P PROTEIN"/>
    <property type="match status" value="1"/>
</dbReference>
<dbReference type="GO" id="GO:0004664">
    <property type="term" value="F:prephenate dehydratase activity"/>
    <property type="evidence" value="ECO:0007669"/>
    <property type="project" value="UniProtKB-EC"/>
</dbReference>
<dbReference type="InterPro" id="IPR008242">
    <property type="entry name" value="Chor_mutase/pphenate_deHydtase"/>
</dbReference>
<dbReference type="PROSITE" id="PS51171">
    <property type="entry name" value="PREPHENATE_DEHYDR_3"/>
    <property type="match status" value="1"/>
</dbReference>
<dbReference type="EMBL" id="AMGW01000002">
    <property type="protein sequence ID" value="EXJ63191.1"/>
    <property type="molecule type" value="Genomic_DNA"/>
</dbReference>
<reference evidence="10 11" key="1">
    <citation type="submission" date="2013-03" db="EMBL/GenBank/DDBJ databases">
        <title>The Genome Sequence of Cladophialophora yegresii CBS 114405.</title>
        <authorList>
            <consortium name="The Broad Institute Genomics Platform"/>
            <person name="Cuomo C."/>
            <person name="de Hoog S."/>
            <person name="Gorbushina A."/>
            <person name="Walker B."/>
            <person name="Young S.K."/>
            <person name="Zeng Q."/>
            <person name="Gargeya S."/>
            <person name="Fitzgerald M."/>
            <person name="Haas B."/>
            <person name="Abouelleil A."/>
            <person name="Allen A.W."/>
            <person name="Alvarado L."/>
            <person name="Arachchi H.M."/>
            <person name="Berlin A.M."/>
            <person name="Chapman S.B."/>
            <person name="Gainer-Dewar J."/>
            <person name="Goldberg J."/>
            <person name="Griggs A."/>
            <person name="Gujja S."/>
            <person name="Hansen M."/>
            <person name="Howarth C."/>
            <person name="Imamovic A."/>
            <person name="Ireland A."/>
            <person name="Larimer J."/>
            <person name="McCowan C."/>
            <person name="Murphy C."/>
            <person name="Pearson M."/>
            <person name="Poon T.W."/>
            <person name="Priest M."/>
            <person name="Roberts A."/>
            <person name="Saif S."/>
            <person name="Shea T."/>
            <person name="Sisk P."/>
            <person name="Sykes S."/>
            <person name="Wortman J."/>
            <person name="Nusbaum C."/>
            <person name="Birren B."/>
        </authorList>
    </citation>
    <scope>NUCLEOTIDE SEQUENCE [LARGE SCALE GENOMIC DNA]</scope>
    <source>
        <strain evidence="10 11">CBS 114405</strain>
    </source>
</reference>
<evidence type="ECO:0000313" key="11">
    <source>
        <dbReference type="Proteomes" id="UP000019473"/>
    </source>
</evidence>
<evidence type="ECO:0000259" key="8">
    <source>
        <dbReference type="PROSITE" id="PS51171"/>
    </source>
</evidence>
<dbReference type="PANTHER" id="PTHR21022:SF19">
    <property type="entry name" value="PREPHENATE DEHYDRATASE-RELATED"/>
    <property type="match status" value="1"/>
</dbReference>
<dbReference type="Gene3D" id="3.30.70.260">
    <property type="match status" value="1"/>
</dbReference>
<dbReference type="GeneID" id="19178230"/>
<dbReference type="PIRSF" id="PIRSF001500">
    <property type="entry name" value="Chor_mut_pdt_Ppr"/>
    <property type="match status" value="1"/>
</dbReference>
<keyword evidence="6" id="KW-0456">Lyase</keyword>
<dbReference type="AlphaFoldDB" id="W9WF40"/>
<feature type="compositionally biased region" description="Low complexity" evidence="7">
    <location>
        <begin position="150"/>
        <end position="171"/>
    </location>
</feature>
<dbReference type="InterPro" id="IPR001086">
    <property type="entry name" value="Preph_deHydtase"/>
</dbReference>
<keyword evidence="3" id="KW-0028">Amino-acid biosynthesis</keyword>
<name>W9WF40_9EURO</name>
<dbReference type="Proteomes" id="UP000019473">
    <property type="component" value="Unassembled WGS sequence"/>
</dbReference>
<evidence type="ECO:0000256" key="1">
    <source>
        <dbReference type="ARBA" id="ARBA00004741"/>
    </source>
</evidence>
<dbReference type="Gene3D" id="3.40.190.10">
    <property type="entry name" value="Periplasmic binding protein-like II"/>
    <property type="match status" value="2"/>
</dbReference>
<dbReference type="HOGENOM" id="CLU_035008_5_1_1"/>
<dbReference type="CDD" id="cd13532">
    <property type="entry name" value="PBP2_PDT_like"/>
    <property type="match status" value="1"/>
</dbReference>
<dbReference type="VEuPathDB" id="FungiDB:A1O7_03637"/>
<dbReference type="SUPFAM" id="SSF53850">
    <property type="entry name" value="Periplasmic binding protein-like II"/>
    <property type="match status" value="1"/>
</dbReference>
<dbReference type="GO" id="GO:0009094">
    <property type="term" value="P:L-phenylalanine biosynthetic process"/>
    <property type="evidence" value="ECO:0007669"/>
    <property type="project" value="UniProtKB-UniPathway"/>
</dbReference>
<evidence type="ECO:0000313" key="10">
    <source>
        <dbReference type="EMBL" id="EXJ63191.1"/>
    </source>
</evidence>
<dbReference type="InterPro" id="IPR045865">
    <property type="entry name" value="ACT-like_dom_sf"/>
</dbReference>
<dbReference type="PROSITE" id="PS51671">
    <property type="entry name" value="ACT"/>
    <property type="match status" value="1"/>
</dbReference>
<dbReference type="Pfam" id="PF00800">
    <property type="entry name" value="PDT"/>
    <property type="match status" value="2"/>
</dbReference>
<protein>
    <recommendedName>
        <fullName evidence="2">prephenate dehydratase</fullName>
        <ecNumber evidence="2">4.2.1.51</ecNumber>
    </recommendedName>
</protein>
<dbReference type="UniPathway" id="UPA00121">
    <property type="reaction ID" value="UER00345"/>
</dbReference>
<evidence type="ECO:0000256" key="4">
    <source>
        <dbReference type="ARBA" id="ARBA00023141"/>
    </source>
</evidence>
<keyword evidence="5" id="KW-0584">Phenylalanine biosynthesis</keyword>
<dbReference type="STRING" id="1182544.W9WF40"/>
<dbReference type="OrthoDB" id="983542at2759"/>
<sequence>MSQPDGSSSKKTLHVAYLGPEASFSHQAALEVFPPTTDRTVALHPLPSFSAIFSGIQNSSGAAADGIGSESELESQSLASPPEDSIHYDYALVPIENSTNGSVVQVLDLIAQCGPVAPALYPDLEVCAEYYLPVHHCLFVSPRSASSSSFSTSISAPRTSTQESTTTATASHDGDQPQLTRAIRTLYTHPQVWGQCARFLATHFSPKDVERIDVGSTSAAAQLVARDAYSATTSTSGGLNAAIASKLAGERHALVCLAENIEDEPGRNTTRFVVVRNRRRARQPSPSRDNDIIDFETVGQKEGQSQTQPQTHSPRRHKSLITFTIPHTKPGALADALAVFKNCGFNLTSIDTRPSRRRNWQYVFFVECEDADASVPSAGTEGEGKVMEMLDELNKFTESLRYLGRFVDRLPEQDDG</sequence>
<feature type="domain" description="ACT" evidence="9">
    <location>
        <begin position="321"/>
        <end position="405"/>
    </location>
</feature>
<dbReference type="SUPFAM" id="SSF55021">
    <property type="entry name" value="ACT-like"/>
    <property type="match status" value="1"/>
</dbReference>
<feature type="region of interest" description="Disordered" evidence="7">
    <location>
        <begin position="150"/>
        <end position="177"/>
    </location>
</feature>
<dbReference type="GO" id="GO:0005737">
    <property type="term" value="C:cytoplasm"/>
    <property type="evidence" value="ECO:0007669"/>
    <property type="project" value="TreeGrafter"/>
</dbReference>
<feature type="domain" description="Prephenate dehydratase" evidence="8">
    <location>
        <begin position="14"/>
        <end position="276"/>
    </location>
</feature>
<dbReference type="RefSeq" id="XP_007755845.1">
    <property type="nucleotide sequence ID" value="XM_007757655.1"/>
</dbReference>
<evidence type="ECO:0000256" key="6">
    <source>
        <dbReference type="ARBA" id="ARBA00023239"/>
    </source>
</evidence>
<evidence type="ECO:0000256" key="2">
    <source>
        <dbReference type="ARBA" id="ARBA00013147"/>
    </source>
</evidence>
<comment type="pathway">
    <text evidence="1">Amino-acid biosynthesis; L-phenylalanine biosynthesis; phenylpyruvate from prephenate: step 1/1.</text>
</comment>
<evidence type="ECO:0000256" key="3">
    <source>
        <dbReference type="ARBA" id="ARBA00022605"/>
    </source>
</evidence>
<dbReference type="CDD" id="cd04905">
    <property type="entry name" value="ACT_CM-PDT"/>
    <property type="match status" value="1"/>
</dbReference>
<keyword evidence="11" id="KW-1185">Reference proteome</keyword>
<dbReference type="EC" id="4.2.1.51" evidence="2"/>
<gene>
    <name evidence="10" type="ORF">A1O7_03637</name>
</gene>
<keyword evidence="4" id="KW-0057">Aromatic amino acid biosynthesis</keyword>
<evidence type="ECO:0000256" key="5">
    <source>
        <dbReference type="ARBA" id="ARBA00023222"/>
    </source>
</evidence>
<dbReference type="eggNOG" id="KOG2797">
    <property type="taxonomic scope" value="Eukaryota"/>
</dbReference>
<evidence type="ECO:0000256" key="7">
    <source>
        <dbReference type="SAM" id="MobiDB-lite"/>
    </source>
</evidence>
<evidence type="ECO:0000259" key="9">
    <source>
        <dbReference type="PROSITE" id="PS51671"/>
    </source>
</evidence>
<comment type="caution">
    <text evidence="10">The sequence shown here is derived from an EMBL/GenBank/DDBJ whole genome shotgun (WGS) entry which is preliminary data.</text>
</comment>
<proteinExistence type="predicted"/>
<organism evidence="10 11">
    <name type="scientific">Cladophialophora yegresii CBS 114405</name>
    <dbReference type="NCBI Taxonomy" id="1182544"/>
    <lineage>
        <taxon>Eukaryota</taxon>
        <taxon>Fungi</taxon>
        <taxon>Dikarya</taxon>
        <taxon>Ascomycota</taxon>
        <taxon>Pezizomycotina</taxon>
        <taxon>Eurotiomycetes</taxon>
        <taxon>Chaetothyriomycetidae</taxon>
        <taxon>Chaetothyriales</taxon>
        <taxon>Herpotrichiellaceae</taxon>
        <taxon>Cladophialophora</taxon>
    </lineage>
</organism>
<accession>W9WF40</accession>